<evidence type="ECO:0000313" key="2">
    <source>
        <dbReference type="Proteomes" id="UP000221250"/>
    </source>
</evidence>
<gene>
    <name evidence="1" type="ORF">YOLOSWAG_135</name>
</gene>
<name>A0A1S6L353_9CAUD</name>
<keyword evidence="2" id="KW-1185">Reference proteome</keyword>
<dbReference type="EMBL" id="KY448244">
    <property type="protein sequence ID" value="AQT28615.1"/>
    <property type="molecule type" value="Genomic_DNA"/>
</dbReference>
<evidence type="ECO:0000313" key="1">
    <source>
        <dbReference type="EMBL" id="AQT28615.1"/>
    </source>
</evidence>
<organism evidence="1 2">
    <name type="scientific">Erwinia phage vB_EamM_Yoloswag</name>
    <dbReference type="NCBI Taxonomy" id="1958956"/>
    <lineage>
        <taxon>Viruses</taxon>
        <taxon>Duplodnaviria</taxon>
        <taxon>Heunggongvirae</taxon>
        <taxon>Uroviricota</taxon>
        <taxon>Caudoviricetes</taxon>
        <taxon>Yoloswagvirus</taxon>
        <taxon>Yoloswagvirus yoloswag</taxon>
    </lineage>
</organism>
<sequence length="227" mass="25375">MAIDQLMRNSTSLKATIHGIQQQFRNGYGLTRFVWMVHNNPKQGIRALNAQSTDYPYGWVKLNNLAFNRELMQNPKSAGRFGTGWALTPDPSNAVVVNNYYFPVTLSAEATVKFMSIDEALAFVQQFLIASIVELMSFEIQMPSTKFTVRVLLDGESIPLPFIEDLDEGSTPGSFEITIPLTVQTKIGFNREEAKINNYGEVTVNTKLDIDDYTVNSVIVPPAEEQA</sequence>
<proteinExistence type="predicted"/>
<accession>A0A1S6L353</accession>
<protein>
    <submittedName>
        <fullName evidence="1">Uncharacterized protein</fullName>
    </submittedName>
</protein>
<dbReference type="Proteomes" id="UP000221250">
    <property type="component" value="Segment"/>
</dbReference>
<reference evidence="1 2" key="1">
    <citation type="submission" date="2017-01" db="EMBL/GenBank/DDBJ databases">
        <authorList>
            <person name="Mah S.A."/>
            <person name="Swanson W.J."/>
            <person name="Moy G.W."/>
            <person name="Vacquier V.D."/>
        </authorList>
    </citation>
    <scope>NUCLEOTIDE SEQUENCE [LARGE SCALE GENOMIC DNA]</scope>
</reference>